<gene>
    <name evidence="5" type="ORF">J3U88_21510</name>
</gene>
<organism evidence="5 6">
    <name type="scientific">Acanthopleuribacter pedis</name>
    <dbReference type="NCBI Taxonomy" id="442870"/>
    <lineage>
        <taxon>Bacteria</taxon>
        <taxon>Pseudomonadati</taxon>
        <taxon>Acidobacteriota</taxon>
        <taxon>Holophagae</taxon>
        <taxon>Acanthopleuribacterales</taxon>
        <taxon>Acanthopleuribacteraceae</taxon>
        <taxon>Acanthopleuribacter</taxon>
    </lineage>
</organism>
<comment type="caution">
    <text evidence="5">The sequence shown here is derived from an EMBL/GenBank/DDBJ whole genome shotgun (WGS) entry which is preliminary data.</text>
</comment>
<keyword evidence="6" id="KW-1185">Reference proteome</keyword>
<evidence type="ECO:0000259" key="4">
    <source>
        <dbReference type="Pfam" id="PF14331"/>
    </source>
</evidence>
<keyword evidence="3" id="KW-0472">Membrane</keyword>
<dbReference type="InterPro" id="IPR053156">
    <property type="entry name" value="T6SS_TssM-like"/>
</dbReference>
<dbReference type="EMBL" id="JAFREP010000021">
    <property type="protein sequence ID" value="MBO1321071.1"/>
    <property type="molecule type" value="Genomic_DNA"/>
</dbReference>
<dbReference type="Pfam" id="PF14331">
    <property type="entry name" value="IcmF-related_N"/>
    <property type="match status" value="1"/>
</dbReference>
<feature type="transmembrane region" description="Helical" evidence="3">
    <location>
        <begin position="16"/>
        <end position="34"/>
    </location>
</feature>
<keyword evidence="3" id="KW-1133">Transmembrane helix</keyword>
<evidence type="ECO:0000256" key="1">
    <source>
        <dbReference type="SAM" id="Coils"/>
    </source>
</evidence>
<reference evidence="5" key="1">
    <citation type="submission" date="2021-03" db="EMBL/GenBank/DDBJ databases">
        <authorList>
            <person name="Wang G."/>
        </authorList>
    </citation>
    <scope>NUCLEOTIDE SEQUENCE</scope>
    <source>
        <strain evidence="5">KCTC 12899</strain>
    </source>
</reference>
<accession>A0A8J7QI45</accession>
<keyword evidence="1" id="KW-0175">Coiled coil</keyword>
<feature type="compositionally biased region" description="Basic and acidic residues" evidence="2">
    <location>
        <begin position="56"/>
        <end position="66"/>
    </location>
</feature>
<evidence type="ECO:0000256" key="3">
    <source>
        <dbReference type="SAM" id="Phobius"/>
    </source>
</evidence>
<feature type="coiled-coil region" evidence="1">
    <location>
        <begin position="557"/>
        <end position="584"/>
    </location>
</feature>
<keyword evidence="3" id="KW-0812">Transmembrane</keyword>
<evidence type="ECO:0000313" key="6">
    <source>
        <dbReference type="Proteomes" id="UP000664417"/>
    </source>
</evidence>
<proteinExistence type="predicted"/>
<dbReference type="Proteomes" id="UP000664417">
    <property type="component" value="Unassembled WGS sequence"/>
</dbReference>
<sequence>MTEMIYNLLMVVDMNTAIAFVAIAGFLGSLLTWLNKRRLAQGGETGGFFLKRKKSEPKPDAADTPEKTSWWRRNRTRRRGRGHVKHAFQQGVSLLKGTFPGGRSLYRLPWFLLLGESGAGKTSLMQHSGLKLPLGPPKQDRDGAEAPLSWWFYDQAVVLDIKGALQQRDAEAQKLWGRFSKMLVRARRERALDGVILALPVTRLLHGDAADTAALKAEVAHRYEQLVALQQETGMVFPVYVVVTQCDALDGFAELCSQIEPEQRDHIFGWSVPYDPHHQYSATWVGQAFASLSHRLGQIQLETAFRGFRRDQDTAAFFLFPETLQTLKPALQIFLDGIFTPTSYHDPIVLRGIYFTGDARGALPQAVGSEQQPRVPRFVRDLLAARIFPEKSQARPTRHKLKSLNRQVLWLRGATLGAALLCLLGSLWAFHHMLQTRHELSGSLRGMHRVLEEKQNGRFDHLWFTGKNNPLFLAMKRFQEPHFLSSFVPASWVSDINGDVDRATTVAFEKILLDGLGQQLQKRAEALTAVRERSGPPPDATSPLPQTLTDLAAFRDLADYSRDLAELEKHIKDYNNLRKTLDLDVLRDLIRYCFDFEMPDAGLRRLAAMDIDFRRFGTVTFDRRYEAGARARALFAIFLDDLFYPADQLVRDQEALQQVLQQQHDWGEDRSDFLAALRAVTLRLKNTERLLGKEPFGLLGEAEPVLGAAWPSLLKRFKQNNLLEENLDEVLAGRFRERLFAGRDRLDLNLLQEAVARREPMRAFFGLSFIQGGDVADAVVYRESFDDWRKADVYQALRHHQVYQNYRRRWLGAGGRGQWAALLDKLALECLEEAVNQLIARAPILPMGTVQPFSEKDLTHSVRGFHAAARDLATLAQFFDERGLTESREAVNAYLTETALGLLFRADAFLPRDLYLDLDISGWDGLGPIAPKGFGFDDHKALQAWLDATRNHLWHLGLNGVAPLLAVLEQSNSDPAVAGGALVVRWRGILEEIEAYQARKPYPAVRRLEVFFRRDSNRIHLDNYQRLLADIRPSSNYFLERINHVKRLLLEHLTTLDQNRHQVRFPRRRRAFSEGVIEPFNTWLAGSFPFAAADTPGEIDGTVMAQIAAANERLAPDLAASVDFDGDPDAAAPAALDFSRRFQAAYRLLHQLEGRQGQKPRRLRLRFRERVEHEAEALGNHIVSWHLRIGPSALPFREEAAVADWQVDTPIELRLRWAKNAPHQPDPSLRTPWYRVEGREVVFSFSGRYGLLRLLQRHGVAEHALQRGDTHLLRFEIPLQAGGETTHAIVFSRLRIEEAGEATLTELPDFPHRAPSVSLRRGGERLHSEPVHLGRYGRERND</sequence>
<dbReference type="InterPro" id="IPR027417">
    <property type="entry name" value="P-loop_NTPase"/>
</dbReference>
<dbReference type="PANTHER" id="PTHR36153:SF1">
    <property type="entry name" value="TYPE VI SECRETION SYSTEM COMPONENT TSSM1"/>
    <property type="match status" value="1"/>
</dbReference>
<feature type="region of interest" description="Disordered" evidence="2">
    <location>
        <begin position="1308"/>
        <end position="1342"/>
    </location>
</feature>
<evidence type="ECO:0000313" key="5">
    <source>
        <dbReference type="EMBL" id="MBO1321071.1"/>
    </source>
</evidence>
<dbReference type="SUPFAM" id="SSF52540">
    <property type="entry name" value="P-loop containing nucleoside triphosphate hydrolases"/>
    <property type="match status" value="1"/>
</dbReference>
<feature type="domain" description="Type VI secretion system component TssM1 N-terminal" evidence="4">
    <location>
        <begin position="171"/>
        <end position="407"/>
    </location>
</feature>
<feature type="region of interest" description="Disordered" evidence="2">
    <location>
        <begin position="49"/>
        <end position="68"/>
    </location>
</feature>
<name>A0A8J7QI45_9BACT</name>
<feature type="transmembrane region" description="Helical" evidence="3">
    <location>
        <begin position="409"/>
        <end position="430"/>
    </location>
</feature>
<dbReference type="InterPro" id="IPR025743">
    <property type="entry name" value="TssM1_N"/>
</dbReference>
<feature type="compositionally biased region" description="Basic and acidic residues" evidence="2">
    <location>
        <begin position="1321"/>
        <end position="1342"/>
    </location>
</feature>
<evidence type="ECO:0000256" key="2">
    <source>
        <dbReference type="SAM" id="MobiDB-lite"/>
    </source>
</evidence>
<dbReference type="RefSeq" id="WP_207861044.1">
    <property type="nucleotide sequence ID" value="NZ_JAFREP010000021.1"/>
</dbReference>
<dbReference type="PANTHER" id="PTHR36153">
    <property type="entry name" value="INNER MEMBRANE PROTEIN-RELATED"/>
    <property type="match status" value="1"/>
</dbReference>
<protein>
    <recommendedName>
        <fullName evidence="4">Type VI secretion system component TssM1 N-terminal domain-containing protein</fullName>
    </recommendedName>
</protein>